<dbReference type="InterPro" id="IPR005183">
    <property type="entry name" value="DUF305_CopM-like"/>
</dbReference>
<feature type="region of interest" description="Disordered" evidence="1">
    <location>
        <begin position="27"/>
        <end position="69"/>
    </location>
</feature>
<feature type="signal peptide" evidence="2">
    <location>
        <begin position="1"/>
        <end position="25"/>
    </location>
</feature>
<dbReference type="Pfam" id="PF03713">
    <property type="entry name" value="DUF305"/>
    <property type="match status" value="1"/>
</dbReference>
<dbReference type="EMBL" id="VDFQ02000001">
    <property type="protein sequence ID" value="KAA1424505.1"/>
    <property type="molecule type" value="Genomic_DNA"/>
</dbReference>
<dbReference type="RefSeq" id="WP_149767378.1">
    <property type="nucleotide sequence ID" value="NZ_VDFQ02000001.1"/>
</dbReference>
<evidence type="ECO:0000256" key="1">
    <source>
        <dbReference type="SAM" id="MobiDB-lite"/>
    </source>
</evidence>
<proteinExistence type="predicted"/>
<feature type="domain" description="DUF305" evidence="3">
    <location>
        <begin position="76"/>
        <end position="222"/>
    </location>
</feature>
<evidence type="ECO:0000313" key="5">
    <source>
        <dbReference type="Proteomes" id="UP000307768"/>
    </source>
</evidence>
<accession>A0A5Q6S2A5</accession>
<evidence type="ECO:0000256" key="2">
    <source>
        <dbReference type="SAM" id="SignalP"/>
    </source>
</evidence>
<dbReference type="InterPro" id="IPR012347">
    <property type="entry name" value="Ferritin-like"/>
</dbReference>
<feature type="chain" id="PRO_5038605678" evidence="2">
    <location>
        <begin position="26"/>
        <end position="229"/>
    </location>
</feature>
<organism evidence="4 5">
    <name type="scientific">Mumia zhuanghuii</name>
    <dbReference type="NCBI Taxonomy" id="2585211"/>
    <lineage>
        <taxon>Bacteria</taxon>
        <taxon>Bacillati</taxon>
        <taxon>Actinomycetota</taxon>
        <taxon>Actinomycetes</taxon>
        <taxon>Propionibacteriales</taxon>
        <taxon>Nocardioidaceae</taxon>
        <taxon>Mumia</taxon>
    </lineage>
</organism>
<dbReference type="PANTHER" id="PTHR36933">
    <property type="entry name" value="SLL0788 PROTEIN"/>
    <property type="match status" value="1"/>
</dbReference>
<dbReference type="AlphaFoldDB" id="A0A5Q6S2A5"/>
<feature type="compositionally biased region" description="Low complexity" evidence="1">
    <location>
        <begin position="27"/>
        <end position="39"/>
    </location>
</feature>
<keyword evidence="2" id="KW-0732">Signal</keyword>
<dbReference type="Proteomes" id="UP000307768">
    <property type="component" value="Unassembled WGS sequence"/>
</dbReference>
<evidence type="ECO:0000259" key="3">
    <source>
        <dbReference type="Pfam" id="PF03713"/>
    </source>
</evidence>
<sequence>MTQSSRRRCSWSAAAGAAAASLVLAACSGGSDPASEETTAPPPALGTVIQPGQPGEPNQSAGPEDYPQDADLNEADVEFMTMMIVHHRQALDMAGLADTRAEDRSVRNLAERIAASQGPEIAAMAAWLEQHDLPVPDAGEHGGHGGAGGQPMPGMLTEDQMDDLAAADGAEFDELFLRGMIEHHQGAVVMAEAVANDGTDLRVSEVAADVGSGQSAEIDRMIVLLEDIT</sequence>
<dbReference type="PANTHER" id="PTHR36933:SF1">
    <property type="entry name" value="SLL0788 PROTEIN"/>
    <property type="match status" value="1"/>
</dbReference>
<comment type="caution">
    <text evidence="4">The sequence shown here is derived from an EMBL/GenBank/DDBJ whole genome shotgun (WGS) entry which is preliminary data.</text>
</comment>
<reference evidence="4 5" key="1">
    <citation type="submission" date="2019-09" db="EMBL/GenBank/DDBJ databases">
        <title>Mumia zhuanghuii sp. nov. isolated from the intestinal contents of plateau pika (Ochotona curzoniae) in the Qinghai-Tibet plateau of China.</title>
        <authorList>
            <person name="Tian Z."/>
        </authorList>
    </citation>
    <scope>NUCLEOTIDE SEQUENCE [LARGE SCALE GENOMIC DNA]</scope>
    <source>
        <strain evidence="5">350</strain>
    </source>
</reference>
<evidence type="ECO:0000313" key="4">
    <source>
        <dbReference type="EMBL" id="KAA1424505.1"/>
    </source>
</evidence>
<dbReference type="OrthoDB" id="26872at2"/>
<gene>
    <name evidence="4" type="ORF">FE697_000810</name>
</gene>
<name>A0A5Q6S2A5_9ACTN</name>
<dbReference type="PROSITE" id="PS51257">
    <property type="entry name" value="PROKAR_LIPOPROTEIN"/>
    <property type="match status" value="1"/>
</dbReference>
<dbReference type="Gene3D" id="1.20.1260.10">
    <property type="match status" value="1"/>
</dbReference>
<protein>
    <submittedName>
        <fullName evidence="4">DUF305 domain-containing protein</fullName>
    </submittedName>
</protein>